<comment type="similarity">
    <text evidence="1 3">Belongs to the type-B carboxylesterase/lipase family.</text>
</comment>
<dbReference type="PANTHER" id="PTHR43142">
    <property type="entry name" value="CARBOXYLIC ESTER HYDROLASE"/>
    <property type="match status" value="1"/>
</dbReference>
<dbReference type="PANTHER" id="PTHR43142:SF11">
    <property type="entry name" value="CARBOXYLIC ESTER HYDROLASE"/>
    <property type="match status" value="1"/>
</dbReference>
<gene>
    <name evidence="5" type="ORF">BJY01DRAFT_250498</name>
</gene>
<keyword evidence="2 3" id="KW-0378">Hydrolase</keyword>
<dbReference type="Pfam" id="PF00135">
    <property type="entry name" value="COesterase"/>
    <property type="match status" value="1"/>
</dbReference>
<evidence type="ECO:0000256" key="1">
    <source>
        <dbReference type="ARBA" id="ARBA00005964"/>
    </source>
</evidence>
<dbReference type="Proteomes" id="UP001610446">
    <property type="component" value="Unassembled WGS sequence"/>
</dbReference>
<dbReference type="InterPro" id="IPR002018">
    <property type="entry name" value="CarbesteraseB"/>
</dbReference>
<sequence>MSSMIEFHHPSLGVVRGLSSSSTTQFLGLQYATIAAKWDPPILAEGAADIPLDGTKIGPTAPSPPNAIQMEFAHIQKGLPVPSLEQSETECLNLNITTPAGTTPESKLPVIVFLHGGGFAIGCNAWPQYDFKRIVALSIAENRPVIGVNVNYRLGVLGFLTSRELESHGYQANNGLHDQRTALLWIRKNIAGFGGDADQITLVGESAGGVSATHHLQSDLPLFKRLVSMGGTNLLMQPLPHEVTEATYKTIVDRLGLGALSPSDRVKALVQIDTQTLLLGVRPSDALSPSVGGVVDVKPHTYAEIYQGIAGALDLPGRKWCQEIIVGDCQLDASILSGMINHSTERIAASFRESLSRSLGSAAKAGLVLSAYSISEDISDGQALKAILRFASDICFFVPVLNYGHCWSGQAFIYQFNEANTWDGPWKGYANHILDVAYLFQNYNEYLPESQRGVAIQFAKDVIAFANGNPPWAAFKWETGALNSRVYGGRDANTSGKVVTVPGPEPRTERANTILVVMASIPADDLARAWGAFMAGF</sequence>
<dbReference type="Gene3D" id="3.40.50.1820">
    <property type="entry name" value="alpha/beta hydrolase"/>
    <property type="match status" value="1"/>
</dbReference>
<organism evidence="5 6">
    <name type="scientific">Aspergillus pseudoustus</name>
    <dbReference type="NCBI Taxonomy" id="1810923"/>
    <lineage>
        <taxon>Eukaryota</taxon>
        <taxon>Fungi</taxon>
        <taxon>Dikarya</taxon>
        <taxon>Ascomycota</taxon>
        <taxon>Pezizomycotina</taxon>
        <taxon>Eurotiomycetes</taxon>
        <taxon>Eurotiomycetidae</taxon>
        <taxon>Eurotiales</taxon>
        <taxon>Aspergillaceae</taxon>
        <taxon>Aspergillus</taxon>
        <taxon>Aspergillus subgen. Nidulantes</taxon>
    </lineage>
</organism>
<dbReference type="PROSITE" id="PS00122">
    <property type="entry name" value="CARBOXYLESTERASE_B_1"/>
    <property type="match status" value="1"/>
</dbReference>
<name>A0ABR4JI26_9EURO</name>
<dbReference type="EC" id="3.1.1.-" evidence="3"/>
<dbReference type="SUPFAM" id="SSF53474">
    <property type="entry name" value="alpha/beta-Hydrolases"/>
    <property type="match status" value="1"/>
</dbReference>
<dbReference type="InterPro" id="IPR029058">
    <property type="entry name" value="AB_hydrolase_fold"/>
</dbReference>
<reference evidence="5 6" key="1">
    <citation type="submission" date="2024-07" db="EMBL/GenBank/DDBJ databases">
        <title>Section-level genome sequencing and comparative genomics of Aspergillus sections Usti and Cavernicolus.</title>
        <authorList>
            <consortium name="Lawrence Berkeley National Laboratory"/>
            <person name="Nybo J.L."/>
            <person name="Vesth T.C."/>
            <person name="Theobald S."/>
            <person name="Frisvad J.C."/>
            <person name="Larsen T.O."/>
            <person name="Kjaerboelling I."/>
            <person name="Rothschild-Mancinelli K."/>
            <person name="Lyhne E.K."/>
            <person name="Kogle M.E."/>
            <person name="Barry K."/>
            <person name="Clum A."/>
            <person name="Na H."/>
            <person name="Ledsgaard L."/>
            <person name="Lin J."/>
            <person name="Lipzen A."/>
            <person name="Kuo A."/>
            <person name="Riley R."/>
            <person name="Mondo S."/>
            <person name="Labutti K."/>
            <person name="Haridas S."/>
            <person name="Pangalinan J."/>
            <person name="Salamov A.A."/>
            <person name="Simmons B.A."/>
            <person name="Magnuson J.K."/>
            <person name="Chen J."/>
            <person name="Drula E."/>
            <person name="Henrissat B."/>
            <person name="Wiebenga A."/>
            <person name="Lubbers R.J."/>
            <person name="Gomes A.C."/>
            <person name="Makela M.R."/>
            <person name="Stajich J."/>
            <person name="Grigoriev I.V."/>
            <person name="Mortensen U.H."/>
            <person name="De Vries R.P."/>
            <person name="Baker S.E."/>
            <person name="Andersen M.R."/>
        </authorList>
    </citation>
    <scope>NUCLEOTIDE SEQUENCE [LARGE SCALE GENOMIC DNA]</scope>
    <source>
        <strain evidence="5 6">CBS 123904</strain>
    </source>
</reference>
<protein>
    <recommendedName>
        <fullName evidence="3">Carboxylic ester hydrolase</fullName>
        <ecNumber evidence="3">3.1.1.-</ecNumber>
    </recommendedName>
</protein>
<evidence type="ECO:0000259" key="4">
    <source>
        <dbReference type="Pfam" id="PF00135"/>
    </source>
</evidence>
<dbReference type="InterPro" id="IPR019826">
    <property type="entry name" value="Carboxylesterase_B_AS"/>
</dbReference>
<evidence type="ECO:0000313" key="6">
    <source>
        <dbReference type="Proteomes" id="UP001610446"/>
    </source>
</evidence>
<dbReference type="EMBL" id="JBFXLU010000133">
    <property type="protein sequence ID" value="KAL2839402.1"/>
    <property type="molecule type" value="Genomic_DNA"/>
</dbReference>
<dbReference type="GO" id="GO:0016787">
    <property type="term" value="F:hydrolase activity"/>
    <property type="evidence" value="ECO:0007669"/>
    <property type="project" value="UniProtKB-KW"/>
</dbReference>
<comment type="caution">
    <text evidence="5">The sequence shown here is derived from an EMBL/GenBank/DDBJ whole genome shotgun (WGS) entry which is preliminary data.</text>
</comment>
<evidence type="ECO:0000256" key="3">
    <source>
        <dbReference type="RuleBase" id="RU361235"/>
    </source>
</evidence>
<evidence type="ECO:0000256" key="2">
    <source>
        <dbReference type="ARBA" id="ARBA00022801"/>
    </source>
</evidence>
<evidence type="ECO:0000313" key="5">
    <source>
        <dbReference type="EMBL" id="KAL2839402.1"/>
    </source>
</evidence>
<feature type="domain" description="Carboxylesterase type B" evidence="4">
    <location>
        <begin position="11"/>
        <end position="471"/>
    </location>
</feature>
<accession>A0ABR4JI26</accession>
<keyword evidence="6" id="KW-1185">Reference proteome</keyword>
<proteinExistence type="inferred from homology"/>